<organism evidence="1 2">
    <name type="scientific">Trifolium pratense</name>
    <name type="common">Red clover</name>
    <dbReference type="NCBI Taxonomy" id="57577"/>
    <lineage>
        <taxon>Eukaryota</taxon>
        <taxon>Viridiplantae</taxon>
        <taxon>Streptophyta</taxon>
        <taxon>Embryophyta</taxon>
        <taxon>Tracheophyta</taxon>
        <taxon>Spermatophyta</taxon>
        <taxon>Magnoliopsida</taxon>
        <taxon>eudicotyledons</taxon>
        <taxon>Gunneridae</taxon>
        <taxon>Pentapetalae</taxon>
        <taxon>rosids</taxon>
        <taxon>fabids</taxon>
        <taxon>Fabales</taxon>
        <taxon>Fabaceae</taxon>
        <taxon>Papilionoideae</taxon>
        <taxon>50 kb inversion clade</taxon>
        <taxon>NPAAA clade</taxon>
        <taxon>Hologalegina</taxon>
        <taxon>IRL clade</taxon>
        <taxon>Trifolieae</taxon>
        <taxon>Trifolium</taxon>
    </lineage>
</organism>
<reference evidence="1 2" key="1">
    <citation type="journal article" date="2014" name="Am. J. Bot.">
        <title>Genome assembly and annotation for red clover (Trifolium pratense; Fabaceae).</title>
        <authorList>
            <person name="Istvanek J."/>
            <person name="Jaros M."/>
            <person name="Krenek A."/>
            <person name="Repkova J."/>
        </authorList>
    </citation>
    <scope>NUCLEOTIDE SEQUENCE [LARGE SCALE GENOMIC DNA]</scope>
    <source>
        <strain evidence="2">cv. Tatra</strain>
        <tissue evidence="1">Young leaves</tissue>
    </source>
</reference>
<gene>
    <name evidence="1" type="ORF">L195_g043149</name>
</gene>
<accession>A0A2K3M8F0</accession>
<dbReference type="AlphaFoldDB" id="A0A2K3M8F0"/>
<sequence length="184" mass="21046">ERRDGWSYNKGDMYEVSHKKRNGKCATASALKFAKPLLKRRGVVYLQALRRPSQFKCGVRFSVLNDTYLGSEMSSRIYSPQRRAKALDGIMVIKWLPENGLEALMCSKCSSFRFTAVTIRESIRPLENRARLAGFRGRLARDIIVRHPFLLEHLCLAQNKNYSKSFHKFVLARGVCGPDWVGFG</sequence>
<name>A0A2K3M8F0_TRIPR</name>
<feature type="non-terminal residue" evidence="1">
    <location>
        <position position="1"/>
    </location>
</feature>
<dbReference type="Proteomes" id="UP000236291">
    <property type="component" value="Unassembled WGS sequence"/>
</dbReference>
<evidence type="ECO:0000313" key="2">
    <source>
        <dbReference type="Proteomes" id="UP000236291"/>
    </source>
</evidence>
<comment type="caution">
    <text evidence="1">The sequence shown here is derived from an EMBL/GenBank/DDBJ whole genome shotgun (WGS) entry which is preliminary data.</text>
</comment>
<protein>
    <submittedName>
        <fullName evidence="1">Uncharacterized protein</fullName>
    </submittedName>
</protein>
<proteinExistence type="predicted"/>
<dbReference type="EMBL" id="ASHM01052868">
    <property type="protein sequence ID" value="PNX87064.1"/>
    <property type="molecule type" value="Genomic_DNA"/>
</dbReference>
<reference evidence="1 2" key="2">
    <citation type="journal article" date="2017" name="Front. Plant Sci.">
        <title>Gene Classification and Mining of Molecular Markers Useful in Red Clover (Trifolium pratense) Breeding.</title>
        <authorList>
            <person name="Istvanek J."/>
            <person name="Dluhosova J."/>
            <person name="Dluhos P."/>
            <person name="Patkova L."/>
            <person name="Nedelnik J."/>
            <person name="Repkova J."/>
        </authorList>
    </citation>
    <scope>NUCLEOTIDE SEQUENCE [LARGE SCALE GENOMIC DNA]</scope>
    <source>
        <strain evidence="2">cv. Tatra</strain>
        <tissue evidence="1">Young leaves</tissue>
    </source>
</reference>
<evidence type="ECO:0000313" key="1">
    <source>
        <dbReference type="EMBL" id="PNX87064.1"/>
    </source>
</evidence>